<dbReference type="InterPro" id="IPR036390">
    <property type="entry name" value="WH_DNA-bd_sf"/>
</dbReference>
<sequence length="436" mass="48420">MPGDIQHKNGIPSSLELLARDLEEQVREFAGYLRANGLPEPAFGRDAPVASLPSRAPEDVLATRDKILENALQIFRLVSGPGEHLIHAMAGYQHMEILRWMNNFGIFELLPLHGSISYTDLAMKAGVSALRLKPLARMAMTDGIFEEPAPDFIAHSAASAAMVEHEGLRTSRIWSTSFHLPTIAAMVTAHKRWPHSTAPNETCFNAAQNTELPMYEYIARDGELSKLFERLMIHSAKRPSGSLGYLIDGFDWRKLANGTVVDIGGSTGHISIALATAFPSLSLIVQDISDVTEEGAKSVRENQPPEIASRITFQAHDFFTPQPVRGADVYLFRQIIHNWNADKAATILRNIVPAMGATSHIVMMDILLPEPGSIASVAERELRMYDIGMMQWFNGQERDLREWNEVLHAADPRLKIWEVKRPAGSCMSIIDVVLEE</sequence>
<dbReference type="Gene3D" id="1.10.10.10">
    <property type="entry name" value="Winged helix-like DNA-binding domain superfamily/Winged helix DNA-binding domain"/>
    <property type="match status" value="1"/>
</dbReference>
<dbReference type="SUPFAM" id="SSF46785">
    <property type="entry name" value="Winged helix' DNA-binding domain"/>
    <property type="match status" value="1"/>
</dbReference>
<keyword evidence="1 5" id="KW-0489">Methyltransferase</keyword>
<evidence type="ECO:0000259" key="4">
    <source>
        <dbReference type="Pfam" id="PF00891"/>
    </source>
</evidence>
<evidence type="ECO:0000256" key="1">
    <source>
        <dbReference type="ARBA" id="ARBA00022603"/>
    </source>
</evidence>
<dbReference type="Proteomes" id="UP001303889">
    <property type="component" value="Unassembled WGS sequence"/>
</dbReference>
<dbReference type="AlphaFoldDB" id="A0AAN6MNG8"/>
<reference evidence="5" key="1">
    <citation type="journal article" date="2023" name="Mol. Phylogenet. Evol.">
        <title>Genome-scale phylogeny and comparative genomics of the fungal order Sordariales.</title>
        <authorList>
            <person name="Hensen N."/>
            <person name="Bonometti L."/>
            <person name="Westerberg I."/>
            <person name="Brannstrom I.O."/>
            <person name="Guillou S."/>
            <person name="Cros-Aarteil S."/>
            <person name="Calhoun S."/>
            <person name="Haridas S."/>
            <person name="Kuo A."/>
            <person name="Mondo S."/>
            <person name="Pangilinan J."/>
            <person name="Riley R."/>
            <person name="LaButti K."/>
            <person name="Andreopoulos B."/>
            <person name="Lipzen A."/>
            <person name="Chen C."/>
            <person name="Yan M."/>
            <person name="Daum C."/>
            <person name="Ng V."/>
            <person name="Clum A."/>
            <person name="Steindorff A."/>
            <person name="Ohm R.A."/>
            <person name="Martin F."/>
            <person name="Silar P."/>
            <person name="Natvig D.O."/>
            <person name="Lalanne C."/>
            <person name="Gautier V."/>
            <person name="Ament-Velasquez S.L."/>
            <person name="Kruys A."/>
            <person name="Hutchinson M.I."/>
            <person name="Powell A.J."/>
            <person name="Barry K."/>
            <person name="Miller A.N."/>
            <person name="Grigoriev I.V."/>
            <person name="Debuchy R."/>
            <person name="Gladieux P."/>
            <person name="Hiltunen Thoren M."/>
            <person name="Johannesson H."/>
        </authorList>
    </citation>
    <scope>NUCLEOTIDE SEQUENCE</scope>
    <source>
        <strain evidence="5">CBS 103.79</strain>
    </source>
</reference>
<dbReference type="PROSITE" id="PS51683">
    <property type="entry name" value="SAM_OMT_II"/>
    <property type="match status" value="1"/>
</dbReference>
<organism evidence="5 6">
    <name type="scientific">Staphylotrichum tortipilum</name>
    <dbReference type="NCBI Taxonomy" id="2831512"/>
    <lineage>
        <taxon>Eukaryota</taxon>
        <taxon>Fungi</taxon>
        <taxon>Dikarya</taxon>
        <taxon>Ascomycota</taxon>
        <taxon>Pezizomycotina</taxon>
        <taxon>Sordariomycetes</taxon>
        <taxon>Sordariomycetidae</taxon>
        <taxon>Sordariales</taxon>
        <taxon>Chaetomiaceae</taxon>
        <taxon>Staphylotrichum</taxon>
    </lineage>
</organism>
<dbReference type="GO" id="GO:0032259">
    <property type="term" value="P:methylation"/>
    <property type="evidence" value="ECO:0007669"/>
    <property type="project" value="UniProtKB-KW"/>
</dbReference>
<keyword evidence="2" id="KW-0808">Transferase</keyword>
<dbReference type="Pfam" id="PF00891">
    <property type="entry name" value="Methyltransf_2"/>
    <property type="match status" value="1"/>
</dbReference>
<comment type="caution">
    <text evidence="5">The sequence shown here is derived from an EMBL/GenBank/DDBJ whole genome shotgun (WGS) entry which is preliminary data.</text>
</comment>
<dbReference type="GO" id="GO:0008171">
    <property type="term" value="F:O-methyltransferase activity"/>
    <property type="evidence" value="ECO:0007669"/>
    <property type="project" value="InterPro"/>
</dbReference>
<dbReference type="InterPro" id="IPR036388">
    <property type="entry name" value="WH-like_DNA-bd_sf"/>
</dbReference>
<gene>
    <name evidence="5" type="ORF">C8A05DRAFT_43224</name>
</gene>
<dbReference type="InterPro" id="IPR001077">
    <property type="entry name" value="COMT_C"/>
</dbReference>
<name>A0AAN6MNG8_9PEZI</name>
<accession>A0AAN6MNG8</accession>
<evidence type="ECO:0000313" key="5">
    <source>
        <dbReference type="EMBL" id="KAK3903566.1"/>
    </source>
</evidence>
<evidence type="ECO:0000313" key="6">
    <source>
        <dbReference type="Proteomes" id="UP001303889"/>
    </source>
</evidence>
<dbReference type="InterPro" id="IPR029063">
    <property type="entry name" value="SAM-dependent_MTases_sf"/>
</dbReference>
<dbReference type="InterPro" id="IPR016461">
    <property type="entry name" value="COMT-like"/>
</dbReference>
<dbReference type="SUPFAM" id="SSF53335">
    <property type="entry name" value="S-adenosyl-L-methionine-dependent methyltransferases"/>
    <property type="match status" value="1"/>
</dbReference>
<evidence type="ECO:0000256" key="3">
    <source>
        <dbReference type="ARBA" id="ARBA00022691"/>
    </source>
</evidence>
<dbReference type="PANTHER" id="PTHR43712">
    <property type="entry name" value="PUTATIVE (AFU_ORTHOLOGUE AFUA_4G14580)-RELATED"/>
    <property type="match status" value="1"/>
</dbReference>
<dbReference type="EMBL" id="MU855441">
    <property type="protein sequence ID" value="KAK3903566.1"/>
    <property type="molecule type" value="Genomic_DNA"/>
</dbReference>
<keyword evidence="6" id="KW-1185">Reference proteome</keyword>
<reference evidence="5" key="2">
    <citation type="submission" date="2023-05" db="EMBL/GenBank/DDBJ databases">
        <authorList>
            <consortium name="Lawrence Berkeley National Laboratory"/>
            <person name="Steindorff A."/>
            <person name="Hensen N."/>
            <person name="Bonometti L."/>
            <person name="Westerberg I."/>
            <person name="Brannstrom I.O."/>
            <person name="Guillou S."/>
            <person name="Cros-Aarteil S."/>
            <person name="Calhoun S."/>
            <person name="Haridas S."/>
            <person name="Kuo A."/>
            <person name="Mondo S."/>
            <person name="Pangilinan J."/>
            <person name="Riley R."/>
            <person name="Labutti K."/>
            <person name="Andreopoulos B."/>
            <person name="Lipzen A."/>
            <person name="Chen C."/>
            <person name="Yanf M."/>
            <person name="Daum C."/>
            <person name="Ng V."/>
            <person name="Clum A."/>
            <person name="Ohm R."/>
            <person name="Martin F."/>
            <person name="Silar P."/>
            <person name="Natvig D."/>
            <person name="Lalanne C."/>
            <person name="Gautier V."/>
            <person name="Ament-Velasquez S.L."/>
            <person name="Kruys A."/>
            <person name="Hutchinson M.I."/>
            <person name="Powell A.J."/>
            <person name="Barry K."/>
            <person name="Miller A.N."/>
            <person name="Grigoriev I.V."/>
            <person name="Debuchy R."/>
            <person name="Gladieux P."/>
            <person name="Thoren M.H."/>
            <person name="Johannesson H."/>
        </authorList>
    </citation>
    <scope>NUCLEOTIDE SEQUENCE</scope>
    <source>
        <strain evidence="5">CBS 103.79</strain>
    </source>
</reference>
<feature type="domain" description="O-methyltransferase C-terminal" evidence="4">
    <location>
        <begin position="202"/>
        <end position="410"/>
    </location>
</feature>
<protein>
    <submittedName>
        <fullName evidence="5">S-adenosyl-L-methionine-dependent methyltransferase</fullName>
    </submittedName>
</protein>
<proteinExistence type="predicted"/>
<keyword evidence="3" id="KW-0949">S-adenosyl-L-methionine</keyword>
<dbReference type="PANTHER" id="PTHR43712:SF19">
    <property type="entry name" value="DUAL O-METHYLTRANSFERASE_FAD-DEPENDENT MONOOXYGENASE ELCB"/>
    <property type="match status" value="1"/>
</dbReference>
<evidence type="ECO:0000256" key="2">
    <source>
        <dbReference type="ARBA" id="ARBA00022679"/>
    </source>
</evidence>
<dbReference type="Gene3D" id="3.40.50.150">
    <property type="entry name" value="Vaccinia Virus protein VP39"/>
    <property type="match status" value="1"/>
</dbReference>